<organism evidence="4 5">
    <name type="scientific">Devosia litorisediminis</name>
    <dbReference type="NCBI Taxonomy" id="2829817"/>
    <lineage>
        <taxon>Bacteria</taxon>
        <taxon>Pseudomonadati</taxon>
        <taxon>Pseudomonadota</taxon>
        <taxon>Alphaproteobacteria</taxon>
        <taxon>Hyphomicrobiales</taxon>
        <taxon>Devosiaceae</taxon>
        <taxon>Devosia</taxon>
    </lineage>
</organism>
<dbReference type="PANTHER" id="PTHR43046:SF16">
    <property type="entry name" value="ADP-RIBOSE PYROPHOSPHATASE YJHB-RELATED"/>
    <property type="match status" value="1"/>
</dbReference>
<dbReference type="PANTHER" id="PTHR43046">
    <property type="entry name" value="GDP-MANNOSE MANNOSYL HYDROLASE"/>
    <property type="match status" value="1"/>
</dbReference>
<evidence type="ECO:0000256" key="2">
    <source>
        <dbReference type="ARBA" id="ARBA00022801"/>
    </source>
</evidence>
<reference evidence="4" key="1">
    <citation type="submission" date="2021-04" db="EMBL/GenBank/DDBJ databases">
        <title>Devosia litorisediminis sp. nov., isolated from a sand dune.</title>
        <authorList>
            <person name="Park S."/>
            <person name="Yoon J.-H."/>
        </authorList>
    </citation>
    <scope>NUCLEOTIDE SEQUENCE</scope>
    <source>
        <strain evidence="4">BSSL-BM10</strain>
    </source>
</reference>
<protein>
    <submittedName>
        <fullName evidence="4">NUDIX hydrolase</fullName>
    </submittedName>
</protein>
<keyword evidence="5" id="KW-1185">Reference proteome</keyword>
<evidence type="ECO:0000259" key="3">
    <source>
        <dbReference type="PROSITE" id="PS51462"/>
    </source>
</evidence>
<proteinExistence type="predicted"/>
<evidence type="ECO:0000256" key="1">
    <source>
        <dbReference type="ARBA" id="ARBA00001946"/>
    </source>
</evidence>
<sequence>MRHRISSGALVIRDGRLLLLRHFKPDRYDFWAPPGGGVEGNETLEAAAERETFEETALRVTARRLAYLDEVWSPDDRTMKFWFLADYCAGEIDLGSNPALDESIIEAAWIGPGDPLPGRMVFPASLHDRFWDDLASGFEQPVRLALQRQQV</sequence>
<dbReference type="PRINTS" id="PR00502">
    <property type="entry name" value="NUDIXFAMILY"/>
</dbReference>
<dbReference type="InterPro" id="IPR020476">
    <property type="entry name" value="Nudix_hydrolase"/>
</dbReference>
<dbReference type="EMBL" id="JAGXTP010000003">
    <property type="protein sequence ID" value="MBS3850419.1"/>
    <property type="molecule type" value="Genomic_DNA"/>
</dbReference>
<dbReference type="RefSeq" id="WP_212660037.1">
    <property type="nucleotide sequence ID" value="NZ_JAGXTP010000003.1"/>
</dbReference>
<comment type="cofactor">
    <cofactor evidence="1">
        <name>Mg(2+)</name>
        <dbReference type="ChEBI" id="CHEBI:18420"/>
    </cofactor>
</comment>
<accession>A0A942IF47</accession>
<comment type="caution">
    <text evidence="4">The sequence shown here is derived from an EMBL/GenBank/DDBJ whole genome shotgun (WGS) entry which is preliminary data.</text>
</comment>
<dbReference type="InterPro" id="IPR000086">
    <property type="entry name" value="NUDIX_hydrolase_dom"/>
</dbReference>
<dbReference type="AlphaFoldDB" id="A0A942IF47"/>
<dbReference type="Proteomes" id="UP000678281">
    <property type="component" value="Unassembled WGS sequence"/>
</dbReference>
<dbReference type="InterPro" id="IPR015797">
    <property type="entry name" value="NUDIX_hydrolase-like_dom_sf"/>
</dbReference>
<evidence type="ECO:0000313" key="5">
    <source>
        <dbReference type="Proteomes" id="UP000678281"/>
    </source>
</evidence>
<dbReference type="PROSITE" id="PS51462">
    <property type="entry name" value="NUDIX"/>
    <property type="match status" value="1"/>
</dbReference>
<keyword evidence="2 4" id="KW-0378">Hydrolase</keyword>
<name>A0A942IF47_9HYPH</name>
<dbReference type="SUPFAM" id="SSF55811">
    <property type="entry name" value="Nudix"/>
    <property type="match status" value="1"/>
</dbReference>
<dbReference type="Gene3D" id="3.90.79.10">
    <property type="entry name" value="Nucleoside Triphosphate Pyrophosphohydrolase"/>
    <property type="match status" value="1"/>
</dbReference>
<gene>
    <name evidence="4" type="ORF">KD146_17100</name>
</gene>
<dbReference type="Pfam" id="PF00293">
    <property type="entry name" value="NUDIX"/>
    <property type="match status" value="1"/>
</dbReference>
<dbReference type="GO" id="GO:0016787">
    <property type="term" value="F:hydrolase activity"/>
    <property type="evidence" value="ECO:0007669"/>
    <property type="project" value="UniProtKB-KW"/>
</dbReference>
<evidence type="ECO:0000313" key="4">
    <source>
        <dbReference type="EMBL" id="MBS3850419.1"/>
    </source>
</evidence>
<feature type="domain" description="Nudix hydrolase" evidence="3">
    <location>
        <begin position="1"/>
        <end position="140"/>
    </location>
</feature>